<sequence length="69" mass="7471">GRAGGNYLVGMAFHGLRAAFPPPLNYAVGLAAFQLFFIPTGIMYWLASRTSPEDIEGVHDLLHARAGRL</sequence>
<feature type="transmembrane region" description="Helical" evidence="1">
    <location>
        <begin position="26"/>
        <end position="47"/>
    </location>
</feature>
<dbReference type="Proteomes" id="UP000248749">
    <property type="component" value="Unassembled WGS sequence"/>
</dbReference>
<keyword evidence="1" id="KW-1133">Transmembrane helix</keyword>
<evidence type="ECO:0000256" key="1">
    <source>
        <dbReference type="SAM" id="Phobius"/>
    </source>
</evidence>
<protein>
    <submittedName>
        <fullName evidence="2">MFS transporter</fullName>
    </submittedName>
</protein>
<dbReference type="AlphaFoldDB" id="A0A2W2BZV1"/>
<dbReference type="EMBL" id="POUB01000200">
    <property type="protein sequence ID" value="PZF91662.1"/>
    <property type="molecule type" value="Genomic_DNA"/>
</dbReference>
<accession>A0A2W2BZV1</accession>
<proteinExistence type="predicted"/>
<keyword evidence="1" id="KW-0812">Transmembrane</keyword>
<keyword evidence="1" id="KW-0472">Membrane</keyword>
<gene>
    <name evidence="2" type="ORF">C1I99_23030</name>
</gene>
<name>A0A2W2BZV1_9ACTN</name>
<keyword evidence="3" id="KW-1185">Reference proteome</keyword>
<comment type="caution">
    <text evidence="2">The sequence shown here is derived from an EMBL/GenBank/DDBJ whole genome shotgun (WGS) entry which is preliminary data.</text>
</comment>
<reference evidence="2 3" key="1">
    <citation type="submission" date="2018-01" db="EMBL/GenBank/DDBJ databases">
        <title>Draft genome sequence of Salinispora sp. 13K206.</title>
        <authorList>
            <person name="Sahin N."/>
            <person name="Saygin H."/>
            <person name="Ay H."/>
        </authorList>
    </citation>
    <scope>NUCLEOTIDE SEQUENCE [LARGE SCALE GENOMIC DNA]</scope>
    <source>
        <strain evidence="2 3">13K206</strain>
    </source>
</reference>
<evidence type="ECO:0000313" key="3">
    <source>
        <dbReference type="Proteomes" id="UP000248749"/>
    </source>
</evidence>
<organism evidence="2 3">
    <name type="scientific">Micromonospora deserti</name>
    <dbReference type="NCBI Taxonomy" id="2070366"/>
    <lineage>
        <taxon>Bacteria</taxon>
        <taxon>Bacillati</taxon>
        <taxon>Actinomycetota</taxon>
        <taxon>Actinomycetes</taxon>
        <taxon>Micromonosporales</taxon>
        <taxon>Micromonosporaceae</taxon>
        <taxon>Micromonospora</taxon>
    </lineage>
</organism>
<feature type="non-terminal residue" evidence="2">
    <location>
        <position position="1"/>
    </location>
</feature>
<evidence type="ECO:0000313" key="2">
    <source>
        <dbReference type="EMBL" id="PZF91662.1"/>
    </source>
</evidence>